<keyword evidence="3" id="KW-1005">Bacterial flagellum biogenesis</keyword>
<name>A0A4P9VUN2_9GAMM</name>
<dbReference type="EMBL" id="NDXW01000001">
    <property type="protein sequence ID" value="RDH46447.1"/>
    <property type="molecule type" value="Genomic_DNA"/>
</dbReference>
<dbReference type="AlphaFoldDB" id="A0A4P9VUN2"/>
<dbReference type="GO" id="GO:0044781">
    <property type="term" value="P:bacterial-type flagellum organization"/>
    <property type="evidence" value="ECO:0007669"/>
    <property type="project" value="UniProtKB-KW"/>
</dbReference>
<dbReference type="Pfam" id="PF03963">
    <property type="entry name" value="FlgD"/>
    <property type="match status" value="1"/>
</dbReference>
<accession>A0A4P9VUN2</accession>
<comment type="caution">
    <text evidence="5">The sequence shown here is derived from an EMBL/GenBank/DDBJ whole genome shotgun (WGS) entry which is preliminary data.</text>
</comment>
<keyword evidence="5" id="KW-0282">Flagellum</keyword>
<protein>
    <recommendedName>
        <fullName evidence="2">Basal-body rod modification protein FlgD</fullName>
    </recommendedName>
</protein>
<comment type="function">
    <text evidence="4">Required for flagellar hook formation. May act as a scaffolding protein.</text>
</comment>
<gene>
    <name evidence="5" type="ORF">B9G39_24980</name>
</gene>
<sequence>MTIDAVGQVNSTNQSVQNNTISVEEFLNVFITQLNYQDPLNPVDNREFMAQMAQFSQLELERSTRDTLTELTQLSANTQSIGLIGKTVEAVFDNQKHVGEVTTLRFVQNTPLLTIKKEDGELVPDIKPSMISIVR</sequence>
<evidence type="ECO:0000256" key="4">
    <source>
        <dbReference type="ARBA" id="ARBA00024746"/>
    </source>
</evidence>
<reference evidence="5 6" key="1">
    <citation type="submission" date="2017-04" db="EMBL/GenBank/DDBJ databases">
        <title>Draft genome sequence of Zooshikella ganghwensis VG4 isolated from Red Sea sediments.</title>
        <authorList>
            <person name="Rehman Z."/>
            <person name="Alam I."/>
            <person name="Kamau A."/>
            <person name="Bajic V."/>
            <person name="Leiknes T."/>
        </authorList>
    </citation>
    <scope>NUCLEOTIDE SEQUENCE [LARGE SCALE GENOMIC DNA]</scope>
    <source>
        <strain evidence="5 6">VG4</strain>
    </source>
</reference>
<evidence type="ECO:0000256" key="2">
    <source>
        <dbReference type="ARBA" id="ARBA00016013"/>
    </source>
</evidence>
<comment type="similarity">
    <text evidence="1">Belongs to the FlgD family.</text>
</comment>
<evidence type="ECO:0000313" key="5">
    <source>
        <dbReference type="EMBL" id="RDH46447.1"/>
    </source>
</evidence>
<dbReference type="InterPro" id="IPR005648">
    <property type="entry name" value="FlgD"/>
</dbReference>
<keyword evidence="5" id="KW-0969">Cilium</keyword>
<keyword evidence="6" id="KW-1185">Reference proteome</keyword>
<evidence type="ECO:0000313" key="6">
    <source>
        <dbReference type="Proteomes" id="UP000257039"/>
    </source>
</evidence>
<organism evidence="5 6">
    <name type="scientific">Zooshikella ganghwensis</name>
    <dbReference type="NCBI Taxonomy" id="202772"/>
    <lineage>
        <taxon>Bacteria</taxon>
        <taxon>Pseudomonadati</taxon>
        <taxon>Pseudomonadota</taxon>
        <taxon>Gammaproteobacteria</taxon>
        <taxon>Oceanospirillales</taxon>
        <taxon>Zooshikellaceae</taxon>
        <taxon>Zooshikella</taxon>
    </lineage>
</organism>
<evidence type="ECO:0000256" key="3">
    <source>
        <dbReference type="ARBA" id="ARBA00022795"/>
    </source>
</evidence>
<proteinExistence type="inferred from homology"/>
<dbReference type="Proteomes" id="UP000257039">
    <property type="component" value="Unassembled WGS sequence"/>
</dbReference>
<keyword evidence="5" id="KW-0966">Cell projection</keyword>
<dbReference type="RefSeq" id="WP_027707492.1">
    <property type="nucleotide sequence ID" value="NZ_NDXW01000001.1"/>
</dbReference>
<evidence type="ECO:0000256" key="1">
    <source>
        <dbReference type="ARBA" id="ARBA00010577"/>
    </source>
</evidence>